<dbReference type="HOGENOM" id="CLU_136626_1_0_10"/>
<protein>
    <submittedName>
        <fullName evidence="2">Uncharacterized protein</fullName>
    </submittedName>
</protein>
<dbReference type="Proteomes" id="UP000005697">
    <property type="component" value="Unassembled WGS sequence"/>
</dbReference>
<dbReference type="OrthoDB" id="1082490at2"/>
<feature type="transmembrane region" description="Helical" evidence="1">
    <location>
        <begin position="117"/>
        <end position="134"/>
    </location>
</feature>
<feature type="transmembrane region" description="Helical" evidence="1">
    <location>
        <begin position="46"/>
        <end position="66"/>
    </location>
</feature>
<dbReference type="EMBL" id="AEWX01000018">
    <property type="protein sequence ID" value="EGC20072.1"/>
    <property type="molecule type" value="Genomic_DNA"/>
</dbReference>
<keyword evidence="1" id="KW-1133">Transmembrane helix</keyword>
<keyword evidence="3" id="KW-1185">Reference proteome</keyword>
<comment type="caution">
    <text evidence="2">The sequence shown here is derived from an EMBL/GenBank/DDBJ whole genome shotgun (WGS) entry which is preliminary data.</text>
</comment>
<sequence length="152" mass="17100">MERTRKILLSELAGSCLLALLLVAVYESELLLPGGWADAGGGTVVVLQFLMQFLTLVTIPLALFLFRISSVKDALSGDERHGFRHLLFWGSVRLMMLCVPMVLNLFFYYAFGDITGFFYLAVILALSLFFVYPGKKRCQHECRLDQPVEGNE</sequence>
<name>F0F6U5_9BACT</name>
<organism evidence="2 3">
    <name type="scientific">Prevotella multiformis DSM 16608</name>
    <dbReference type="NCBI Taxonomy" id="888743"/>
    <lineage>
        <taxon>Bacteria</taxon>
        <taxon>Pseudomonadati</taxon>
        <taxon>Bacteroidota</taxon>
        <taxon>Bacteroidia</taxon>
        <taxon>Bacteroidales</taxon>
        <taxon>Prevotellaceae</taxon>
        <taxon>Prevotella</taxon>
    </lineage>
</organism>
<feature type="transmembrane region" description="Helical" evidence="1">
    <location>
        <begin position="86"/>
        <end position="111"/>
    </location>
</feature>
<dbReference type="AlphaFoldDB" id="F0F6U5"/>
<evidence type="ECO:0000256" key="1">
    <source>
        <dbReference type="SAM" id="Phobius"/>
    </source>
</evidence>
<gene>
    <name evidence="2" type="ORF">HMPREF9141_1312</name>
</gene>
<keyword evidence="1" id="KW-0812">Transmembrane</keyword>
<reference evidence="2 3" key="1">
    <citation type="submission" date="2011-01" db="EMBL/GenBank/DDBJ databases">
        <authorList>
            <person name="Muzny D."/>
            <person name="Qin X."/>
            <person name="Deng J."/>
            <person name="Jiang H."/>
            <person name="Liu Y."/>
            <person name="Qu J."/>
            <person name="Song X.-Z."/>
            <person name="Zhang L."/>
            <person name="Thornton R."/>
            <person name="Coyle M."/>
            <person name="Francisco L."/>
            <person name="Jackson L."/>
            <person name="Javaid M."/>
            <person name="Korchina V."/>
            <person name="Kovar C."/>
            <person name="Mata R."/>
            <person name="Mathew T."/>
            <person name="Ngo R."/>
            <person name="Nguyen L."/>
            <person name="Nguyen N."/>
            <person name="Okwuonu G."/>
            <person name="Ongeri F."/>
            <person name="Pham C."/>
            <person name="Simmons D."/>
            <person name="Wilczek-Boney K."/>
            <person name="Hale W."/>
            <person name="Jakkamsetti A."/>
            <person name="Pham P."/>
            <person name="Ruth R."/>
            <person name="San Lucas F."/>
            <person name="Warren J."/>
            <person name="Zhang J."/>
            <person name="Zhao Z."/>
            <person name="Zhou C."/>
            <person name="Zhu D."/>
            <person name="Lee S."/>
            <person name="Bess C."/>
            <person name="Blankenburg K."/>
            <person name="Forbes L."/>
            <person name="Fu Q."/>
            <person name="Gubbala S."/>
            <person name="Hirani K."/>
            <person name="Jayaseelan J.C."/>
            <person name="Lara F."/>
            <person name="Munidasa M."/>
            <person name="Palculict T."/>
            <person name="Patil S."/>
            <person name="Pu L.-L."/>
            <person name="Saada N."/>
            <person name="Tang L."/>
            <person name="Weissenberger G."/>
            <person name="Zhu Y."/>
            <person name="Hemphill L."/>
            <person name="Shang Y."/>
            <person name="Youmans B."/>
            <person name="Ayvaz T."/>
            <person name="Ross M."/>
            <person name="Santibanez J."/>
            <person name="Aqrawi P."/>
            <person name="Gross S."/>
            <person name="Joshi V."/>
            <person name="Fowler G."/>
            <person name="Nazareth L."/>
            <person name="Reid J."/>
            <person name="Worley K."/>
            <person name="Petrosino J."/>
            <person name="Highlander S."/>
            <person name="Gibbs R."/>
        </authorList>
    </citation>
    <scope>NUCLEOTIDE SEQUENCE [LARGE SCALE GENOMIC DNA]</scope>
    <source>
        <strain evidence="2 3">DSM 16608</strain>
    </source>
</reference>
<proteinExistence type="predicted"/>
<evidence type="ECO:0000313" key="3">
    <source>
        <dbReference type="Proteomes" id="UP000005697"/>
    </source>
</evidence>
<dbReference type="STRING" id="888743.HMPREF9141_1312"/>
<evidence type="ECO:0000313" key="2">
    <source>
        <dbReference type="EMBL" id="EGC20072.1"/>
    </source>
</evidence>
<dbReference type="RefSeq" id="WP_007368839.1">
    <property type="nucleotide sequence ID" value="NZ_GL872283.1"/>
</dbReference>
<keyword evidence="1" id="KW-0472">Membrane</keyword>
<feature type="transmembrane region" description="Helical" evidence="1">
    <location>
        <begin position="7"/>
        <end position="26"/>
    </location>
</feature>
<accession>F0F6U5</accession>